<keyword evidence="3 6" id="KW-0032">Aminotransferase</keyword>
<proteinExistence type="inferred from homology"/>
<dbReference type="InterPro" id="IPR015421">
    <property type="entry name" value="PyrdxlP-dep_Trfase_major"/>
</dbReference>
<dbReference type="UniPathway" id="UPA00031">
    <property type="reaction ID" value="UER00012"/>
</dbReference>
<dbReference type="EC" id="2.6.1.9" evidence="6"/>
<dbReference type="InterPro" id="IPR050106">
    <property type="entry name" value="HistidinolP_aminotransfase"/>
</dbReference>
<dbReference type="Gene3D" id="3.40.640.10">
    <property type="entry name" value="Type I PLP-dependent aspartate aminotransferase-like (Major domain)"/>
    <property type="match status" value="1"/>
</dbReference>
<keyword evidence="6" id="KW-0028">Amino-acid biosynthesis</keyword>
<keyword evidence="9" id="KW-1185">Reference proteome</keyword>
<dbReference type="HAMAP" id="MF_01023">
    <property type="entry name" value="HisC_aminotrans_2"/>
    <property type="match status" value="1"/>
</dbReference>
<dbReference type="NCBIfam" id="NF002878">
    <property type="entry name" value="PRK03321.1"/>
    <property type="match status" value="1"/>
</dbReference>
<evidence type="ECO:0000313" key="9">
    <source>
        <dbReference type="Proteomes" id="UP000235703"/>
    </source>
</evidence>
<evidence type="ECO:0000313" key="8">
    <source>
        <dbReference type="EMBL" id="PMB98545.1"/>
    </source>
</evidence>
<evidence type="ECO:0000256" key="6">
    <source>
        <dbReference type="HAMAP-Rule" id="MF_01023"/>
    </source>
</evidence>
<comment type="similarity">
    <text evidence="6">Belongs to the class-II pyridoxal-phosphate-dependent aminotransferase family. Histidinol-phosphate aminotransferase subfamily.</text>
</comment>
<comment type="subunit">
    <text evidence="2 6">Homodimer.</text>
</comment>
<dbReference type="InterPro" id="IPR004839">
    <property type="entry name" value="Aminotransferase_I/II_large"/>
</dbReference>
<comment type="cofactor">
    <cofactor evidence="1 6">
        <name>pyridoxal 5'-phosphate</name>
        <dbReference type="ChEBI" id="CHEBI:597326"/>
    </cofactor>
</comment>
<evidence type="ECO:0000256" key="3">
    <source>
        <dbReference type="ARBA" id="ARBA00022576"/>
    </source>
</evidence>
<dbReference type="InterPro" id="IPR001917">
    <property type="entry name" value="Aminotrans_II_pyridoxalP_BS"/>
</dbReference>
<reference evidence="8 9" key="1">
    <citation type="submission" date="2017-09" db="EMBL/GenBank/DDBJ databases">
        <title>Bacterial strain isolated from the female urinary microbiota.</title>
        <authorList>
            <person name="Thomas-White K."/>
            <person name="Kumar N."/>
            <person name="Forster S."/>
            <person name="Putonti C."/>
            <person name="Lawley T."/>
            <person name="Wolfe A.J."/>
        </authorList>
    </citation>
    <scope>NUCLEOTIDE SEQUENCE [LARGE SCALE GENOMIC DNA]</scope>
    <source>
        <strain evidence="8 9">UMB0680</strain>
    </source>
</reference>
<evidence type="ECO:0000256" key="1">
    <source>
        <dbReference type="ARBA" id="ARBA00001933"/>
    </source>
</evidence>
<comment type="catalytic activity">
    <reaction evidence="6">
        <text>L-histidinol phosphate + 2-oxoglutarate = 3-(imidazol-4-yl)-2-oxopropyl phosphate + L-glutamate</text>
        <dbReference type="Rhea" id="RHEA:23744"/>
        <dbReference type="ChEBI" id="CHEBI:16810"/>
        <dbReference type="ChEBI" id="CHEBI:29985"/>
        <dbReference type="ChEBI" id="CHEBI:57766"/>
        <dbReference type="ChEBI" id="CHEBI:57980"/>
        <dbReference type="EC" id="2.6.1.9"/>
    </reaction>
</comment>
<comment type="pathway">
    <text evidence="6">Amino-acid biosynthesis; L-histidine biosynthesis; L-histidine from 5-phospho-alpha-D-ribose 1-diphosphate: step 7/9.</text>
</comment>
<dbReference type="EMBL" id="PNFZ01000002">
    <property type="protein sequence ID" value="PMB98545.1"/>
    <property type="molecule type" value="Genomic_DNA"/>
</dbReference>
<feature type="domain" description="Aminotransferase class I/classII large" evidence="7">
    <location>
        <begin position="32"/>
        <end position="349"/>
    </location>
</feature>
<dbReference type="RefSeq" id="WP_102161116.1">
    <property type="nucleotide sequence ID" value="NZ_PNFZ01000002.1"/>
</dbReference>
<evidence type="ECO:0000256" key="5">
    <source>
        <dbReference type="ARBA" id="ARBA00022898"/>
    </source>
</evidence>
<comment type="caution">
    <text evidence="8">The sequence shown here is derived from an EMBL/GenBank/DDBJ whole genome shotgun (WGS) entry which is preliminary data.</text>
</comment>
<dbReference type="NCBIfam" id="TIGR01141">
    <property type="entry name" value="hisC"/>
    <property type="match status" value="1"/>
</dbReference>
<dbReference type="PROSITE" id="PS00599">
    <property type="entry name" value="AA_TRANSFER_CLASS_2"/>
    <property type="match status" value="1"/>
</dbReference>
<organism evidence="8 9">
    <name type="scientific">Brevibacterium luteolum</name>
    <dbReference type="NCBI Taxonomy" id="199591"/>
    <lineage>
        <taxon>Bacteria</taxon>
        <taxon>Bacillati</taxon>
        <taxon>Actinomycetota</taxon>
        <taxon>Actinomycetes</taxon>
        <taxon>Micrococcales</taxon>
        <taxon>Brevibacteriaceae</taxon>
        <taxon>Brevibacterium</taxon>
    </lineage>
</organism>
<evidence type="ECO:0000256" key="4">
    <source>
        <dbReference type="ARBA" id="ARBA00022679"/>
    </source>
</evidence>
<keyword evidence="5 6" id="KW-0663">Pyridoxal phosphate</keyword>
<gene>
    <name evidence="6 8" type="primary">hisC</name>
    <name evidence="8" type="ORF">CJ198_04190</name>
</gene>
<dbReference type="InterPro" id="IPR005861">
    <property type="entry name" value="HisP_aminotrans"/>
</dbReference>
<dbReference type="PANTHER" id="PTHR43643">
    <property type="entry name" value="HISTIDINOL-PHOSPHATE AMINOTRANSFERASE 2"/>
    <property type="match status" value="1"/>
</dbReference>
<dbReference type="Proteomes" id="UP000235703">
    <property type="component" value="Unassembled WGS sequence"/>
</dbReference>
<dbReference type="CDD" id="cd00609">
    <property type="entry name" value="AAT_like"/>
    <property type="match status" value="1"/>
</dbReference>
<dbReference type="InterPro" id="IPR015424">
    <property type="entry name" value="PyrdxlP-dep_Trfase"/>
</dbReference>
<dbReference type="GO" id="GO:0004400">
    <property type="term" value="F:histidinol-phosphate transaminase activity"/>
    <property type="evidence" value="ECO:0007669"/>
    <property type="project" value="UniProtKB-UniRule"/>
</dbReference>
<dbReference type="Pfam" id="PF00155">
    <property type="entry name" value="Aminotran_1_2"/>
    <property type="match status" value="1"/>
</dbReference>
<dbReference type="PANTHER" id="PTHR43643:SF3">
    <property type="entry name" value="HISTIDINOL-PHOSPHATE AMINOTRANSFERASE"/>
    <property type="match status" value="1"/>
</dbReference>
<dbReference type="InterPro" id="IPR024892">
    <property type="entry name" value="ArAT"/>
</dbReference>
<sequence length="375" mass="39743">MSEKFRLRPALKTTPAYVPGKPPKATEGLKTFKLSSNEHHMDPLPAVAEAIAAGGRAPASYADPSVAELTAALADHLGVSADTVLFSAGASEMLKALFHIAVDPGDEVVYPWPSFEMYPQLANLCGATHQRISVDADGRHDLPAMAAAISERTRLVILCTPNNPTGPALRQDEFDAFMAQVPSDVIVVLDEAYIDFCDAEDAADGLAALGQHPNLVLLRTFSKSYGLAGLRVGYAVADPELIMELRKSILPFSVSASAQQAALVSLQHSQDMEVRAKEVARLRDDLAAGLRGLGYEVFEAHGNFVWLNLAERSDDFEAACLEAGLAVRNLKDGVRISVGPAEAMQRVLQVAGDFAADGGAVTDAGAPDKAEGAPK</sequence>
<dbReference type="AlphaFoldDB" id="A0A2N6PIN3"/>
<dbReference type="GO" id="GO:0030170">
    <property type="term" value="F:pyridoxal phosphate binding"/>
    <property type="evidence" value="ECO:0007669"/>
    <property type="project" value="InterPro"/>
</dbReference>
<evidence type="ECO:0000259" key="7">
    <source>
        <dbReference type="Pfam" id="PF00155"/>
    </source>
</evidence>
<dbReference type="OrthoDB" id="9809616at2"/>
<dbReference type="GO" id="GO:0000105">
    <property type="term" value="P:L-histidine biosynthetic process"/>
    <property type="evidence" value="ECO:0007669"/>
    <property type="project" value="UniProtKB-UniRule"/>
</dbReference>
<keyword evidence="6" id="KW-0368">Histidine biosynthesis</keyword>
<dbReference type="Gene3D" id="3.90.1150.10">
    <property type="entry name" value="Aspartate Aminotransferase, domain 1"/>
    <property type="match status" value="1"/>
</dbReference>
<feature type="modified residue" description="N6-(pyridoxal phosphate)lysine" evidence="6">
    <location>
        <position position="223"/>
    </location>
</feature>
<dbReference type="InterPro" id="IPR015422">
    <property type="entry name" value="PyrdxlP-dep_Trfase_small"/>
</dbReference>
<keyword evidence="4 6" id="KW-0808">Transferase</keyword>
<accession>A0A2N6PIN3</accession>
<evidence type="ECO:0000256" key="2">
    <source>
        <dbReference type="ARBA" id="ARBA00011738"/>
    </source>
</evidence>
<name>A0A2N6PIN3_9MICO</name>
<protein>
    <recommendedName>
        <fullName evidence="6">Histidinol-phosphate aminotransferase</fullName>
        <ecNumber evidence="6">2.6.1.9</ecNumber>
    </recommendedName>
    <alternativeName>
        <fullName evidence="6">Imidazole acetol-phosphate transaminase</fullName>
    </alternativeName>
</protein>
<dbReference type="SUPFAM" id="SSF53383">
    <property type="entry name" value="PLP-dependent transferases"/>
    <property type="match status" value="1"/>
</dbReference>